<proteinExistence type="predicted"/>
<dbReference type="Proteomes" id="UP000188605">
    <property type="component" value="Unassembled WGS sequence"/>
</dbReference>
<evidence type="ECO:0000313" key="2">
    <source>
        <dbReference type="Proteomes" id="UP000188605"/>
    </source>
</evidence>
<name>A0ACC8X9Q7_9FIRM</name>
<reference evidence="1" key="1">
    <citation type="submission" date="2016-08" db="EMBL/GenBank/DDBJ databases">
        <authorList>
            <person name="Ngugi D.K."/>
            <person name="Miyake S."/>
            <person name="Stingl U."/>
        </authorList>
    </citation>
    <scope>NUCLEOTIDE SEQUENCE</scope>
    <source>
        <strain evidence="1">SCG-B11WGA-EpuloA1</strain>
    </source>
</reference>
<keyword evidence="2" id="KW-1185">Reference proteome</keyword>
<dbReference type="EMBL" id="LJDB01000076">
    <property type="protein sequence ID" value="ONI38917.1"/>
    <property type="molecule type" value="Genomic_DNA"/>
</dbReference>
<evidence type="ECO:0000313" key="1">
    <source>
        <dbReference type="EMBL" id="ONI38917.1"/>
    </source>
</evidence>
<organism evidence="1 2">
    <name type="scientific">Candidatus Epulonipiscium fishelsonii</name>
    <dbReference type="NCBI Taxonomy" id="77094"/>
    <lineage>
        <taxon>Bacteria</taxon>
        <taxon>Bacillati</taxon>
        <taxon>Bacillota</taxon>
        <taxon>Clostridia</taxon>
        <taxon>Lachnospirales</taxon>
        <taxon>Lachnospiraceae</taxon>
        <taxon>Candidatus Epulonipiscium</taxon>
    </lineage>
</organism>
<protein>
    <submittedName>
        <fullName evidence="1">Uncharacterized protein</fullName>
    </submittedName>
</protein>
<gene>
    <name evidence="1" type="ORF">AN396_09795</name>
</gene>
<sequence>MKSIFVLCLIFKYVNFAFIKKVYPERFYITKCVFYLLASSVSSVVLGMTIPLGAVIMFILYLNDSHNKHVKLTLILTGFIIVMLSSISFESVVAPIQNYYLQSNIEKTTEISIYSYTPHNEEFLSTIRKPELKQEFLDNLMLSEPVISLNSKVIPQDHGYKIILHQGEIDKEIILSDVPLNNINIFVGPKFVTYSNPHLLSLVESMFPTQPSELLIRVDADTTISITNNTVLNILWRNILWAPKDSLTKYIPENFAISANINFSSNLTAILSFTEQFDYVYVDNLGVIHLSAYLQNMLYEQFILTQGKIVHDFTTFEPAHIHTEPQTSQRFYLESNEEGSYVGLYSENYKTGERTFLHSVTSENAKFFILKYPYILLLDEKAVSQSYLMIINQNIPEKHRYLARGINVLSKSIALCPNNTKFSYIVQNQENSMLFYVADYYQAPEPIVSGNIMDSLFLTERYIVFTQKIDDDNLLCIYDVDYERVIKYTYIPGEIHLIESSNNEIKFAVQSTSHLTLKEGIFSITPNLEINAIE</sequence>
<accession>A0ACC8X9Q7</accession>
<comment type="caution">
    <text evidence="1">The sequence shown here is derived from an EMBL/GenBank/DDBJ whole genome shotgun (WGS) entry which is preliminary data.</text>
</comment>